<gene>
    <name evidence="2" type="ORF">GE061_008003</name>
</gene>
<dbReference type="EMBL" id="WIXP02000016">
    <property type="protein sequence ID" value="KAF6198256.1"/>
    <property type="molecule type" value="Genomic_DNA"/>
</dbReference>
<keyword evidence="1" id="KW-0472">Membrane</keyword>
<organism evidence="2 3">
    <name type="scientific">Apolygus lucorum</name>
    <name type="common">Small green plant bug</name>
    <name type="synonym">Lygocoris lucorum</name>
    <dbReference type="NCBI Taxonomy" id="248454"/>
    <lineage>
        <taxon>Eukaryota</taxon>
        <taxon>Metazoa</taxon>
        <taxon>Ecdysozoa</taxon>
        <taxon>Arthropoda</taxon>
        <taxon>Hexapoda</taxon>
        <taxon>Insecta</taxon>
        <taxon>Pterygota</taxon>
        <taxon>Neoptera</taxon>
        <taxon>Paraneoptera</taxon>
        <taxon>Hemiptera</taxon>
        <taxon>Heteroptera</taxon>
        <taxon>Panheteroptera</taxon>
        <taxon>Cimicomorpha</taxon>
        <taxon>Miridae</taxon>
        <taxon>Mirini</taxon>
        <taxon>Apolygus</taxon>
    </lineage>
</organism>
<protein>
    <submittedName>
        <fullName evidence="2">Uncharacterized protein</fullName>
    </submittedName>
</protein>
<feature type="transmembrane region" description="Helical" evidence="1">
    <location>
        <begin position="29"/>
        <end position="47"/>
    </location>
</feature>
<evidence type="ECO:0000313" key="2">
    <source>
        <dbReference type="EMBL" id="KAF6198256.1"/>
    </source>
</evidence>
<comment type="caution">
    <text evidence="2">The sequence shown here is derived from an EMBL/GenBank/DDBJ whole genome shotgun (WGS) entry which is preliminary data.</text>
</comment>
<sequence>MQWLRRLIRRNTSPIEESAAFKWKQRLSIAYMLLAWNAFGFVAYNWYKGKGDWADYYGLKTDEDKYMPNNEYFARTIGRSGNTKLITMKGFSIVEEKDFDYDAEKEKEKEKKNEVEVAPRNLGERVALRRRLIEEEVKRLQDEENLKFFLRSIGLKMASELTQLISDLKSEEDLLECWRRLEEHFHSIGLKMALELTQLISDVRSEEDILECWRRLEEHLHSIGLKMASELTQLISDLISEQ</sequence>
<dbReference type="AlphaFoldDB" id="A0A8S9WR35"/>
<keyword evidence="1" id="KW-1133">Transmembrane helix</keyword>
<keyword evidence="3" id="KW-1185">Reference proteome</keyword>
<evidence type="ECO:0000256" key="1">
    <source>
        <dbReference type="SAM" id="Phobius"/>
    </source>
</evidence>
<accession>A0A8S9WR35</accession>
<proteinExistence type="predicted"/>
<keyword evidence="1" id="KW-0812">Transmembrane</keyword>
<evidence type="ECO:0000313" key="3">
    <source>
        <dbReference type="Proteomes" id="UP000466442"/>
    </source>
</evidence>
<name>A0A8S9WR35_APOLU</name>
<dbReference type="Proteomes" id="UP000466442">
    <property type="component" value="Linkage Group LG16"/>
</dbReference>
<reference evidence="2" key="1">
    <citation type="journal article" date="2021" name="Mol. Ecol. Resour.">
        <title>Apolygus lucorum genome provides insights into omnivorousness and mesophyll feeding.</title>
        <authorList>
            <person name="Liu Y."/>
            <person name="Liu H."/>
            <person name="Wang H."/>
            <person name="Huang T."/>
            <person name="Liu B."/>
            <person name="Yang B."/>
            <person name="Yin L."/>
            <person name="Li B."/>
            <person name="Zhang Y."/>
            <person name="Zhang S."/>
            <person name="Jiang F."/>
            <person name="Zhang X."/>
            <person name="Ren Y."/>
            <person name="Wang B."/>
            <person name="Wang S."/>
            <person name="Lu Y."/>
            <person name="Wu K."/>
            <person name="Fan W."/>
            <person name="Wang G."/>
        </authorList>
    </citation>
    <scope>NUCLEOTIDE SEQUENCE</scope>
    <source>
        <strain evidence="2">12Hb</strain>
    </source>
</reference>
<dbReference type="OrthoDB" id="6354412at2759"/>